<feature type="transmembrane region" description="Helical" evidence="1">
    <location>
        <begin position="178"/>
        <end position="195"/>
    </location>
</feature>
<accession>A0A1S9ISW6</accession>
<keyword evidence="1" id="KW-0472">Membrane</keyword>
<evidence type="ECO:0000256" key="1">
    <source>
        <dbReference type="SAM" id="Phobius"/>
    </source>
</evidence>
<dbReference type="EMBL" id="MSJS02000189">
    <property type="protein sequence ID" value="OOO73736.1"/>
    <property type="molecule type" value="Genomic_DNA"/>
</dbReference>
<dbReference type="AlphaFoldDB" id="A0A1S9ISW6"/>
<evidence type="ECO:0000313" key="4">
    <source>
        <dbReference type="EMBL" id="OOO73736.1"/>
    </source>
</evidence>
<feature type="domain" description="TPM" evidence="3">
    <location>
        <begin position="23"/>
        <end position="149"/>
    </location>
</feature>
<gene>
    <name evidence="4" type="ORF">AJR17_025965</name>
</gene>
<dbReference type="Gene3D" id="3.10.310.50">
    <property type="match status" value="1"/>
</dbReference>
<dbReference type="InterPro" id="IPR007621">
    <property type="entry name" value="TPM_dom"/>
</dbReference>
<evidence type="ECO:0000259" key="3">
    <source>
        <dbReference type="Pfam" id="PF04536"/>
    </source>
</evidence>
<sequence>MRIFLLLLMLCGFQVFAEQWPSVTDLTGTLTTEEQTALTQQLQTLEQQNHFQVAVLVTPTTGGKNIKLAASQRYGVYHWKPVGEKRYGEGILILVVWPEGLASMKIGHGLEQMLPPEQAAQIVRYHMQPEFEKNNLFAGLTGGIESIAQFTHIKANISPLDALANHLFANPQRSLPCLAWTLLMIVAIVVLWRFASRPRRGIWMISMITPMVWFFSFQDDVIIRRVSVVCFSLLLATTCKQRLAVVFNMCRVFPMMLTPKNKNAKVKKQKKTPQVRESGRNSLFVVMLIIIVGWCLVFASNKDIAFISTIIGLIDHFIGPITIAGIVLNRPGF</sequence>
<feature type="chain" id="PRO_5013386427" description="TPM domain-containing protein" evidence="2">
    <location>
        <begin position="18"/>
        <end position="333"/>
    </location>
</feature>
<reference evidence="4" key="1">
    <citation type="submission" date="2017-02" db="EMBL/GenBank/DDBJ databases">
        <title>Shigella draft genomes.</title>
        <authorList>
            <person name="Weis A.M."/>
            <person name="Weimer B.C."/>
            <person name="Gilpin B."/>
        </authorList>
    </citation>
    <scope>NUCLEOTIDE SEQUENCE [LARGE SCALE GENOMIC DNA]</scope>
    <source>
        <strain evidence="4">BCW_4868</strain>
    </source>
</reference>
<dbReference type="RefSeq" id="WP_139355155.1">
    <property type="nucleotide sequence ID" value="NZ_MSJS02000189.1"/>
</dbReference>
<dbReference type="PANTHER" id="PTHR30373">
    <property type="entry name" value="UPF0603 PROTEIN YGCG"/>
    <property type="match status" value="1"/>
</dbReference>
<dbReference type="PANTHER" id="PTHR30373:SF2">
    <property type="entry name" value="UPF0603 PROTEIN YGCG"/>
    <property type="match status" value="1"/>
</dbReference>
<feature type="signal peptide" evidence="2">
    <location>
        <begin position="1"/>
        <end position="17"/>
    </location>
</feature>
<feature type="transmembrane region" description="Helical" evidence="1">
    <location>
        <begin position="281"/>
        <end position="299"/>
    </location>
</feature>
<keyword evidence="1" id="KW-1133">Transmembrane helix</keyword>
<dbReference type="Proteomes" id="UP000868349">
    <property type="component" value="Unassembled WGS sequence"/>
</dbReference>
<organism evidence="4">
    <name type="scientific">Shigella boydii</name>
    <dbReference type="NCBI Taxonomy" id="621"/>
    <lineage>
        <taxon>Bacteria</taxon>
        <taxon>Pseudomonadati</taxon>
        <taxon>Pseudomonadota</taxon>
        <taxon>Gammaproteobacteria</taxon>
        <taxon>Enterobacterales</taxon>
        <taxon>Enterobacteriaceae</taxon>
        <taxon>Shigella</taxon>
    </lineage>
</organism>
<evidence type="ECO:0000256" key="2">
    <source>
        <dbReference type="SAM" id="SignalP"/>
    </source>
</evidence>
<protein>
    <recommendedName>
        <fullName evidence="3">TPM domain-containing protein</fullName>
    </recommendedName>
</protein>
<feature type="transmembrane region" description="Helical" evidence="1">
    <location>
        <begin position="305"/>
        <end position="328"/>
    </location>
</feature>
<comment type="caution">
    <text evidence="4">The sequence shown here is derived from an EMBL/GenBank/DDBJ whole genome shotgun (WGS) entry which is preliminary data.</text>
</comment>
<dbReference type="Pfam" id="PF04536">
    <property type="entry name" value="TPM_phosphatase"/>
    <property type="match status" value="1"/>
</dbReference>
<name>A0A1S9ISW6_SHIBO</name>
<proteinExistence type="predicted"/>
<keyword evidence="2" id="KW-0732">Signal</keyword>
<feature type="non-terminal residue" evidence="4">
    <location>
        <position position="333"/>
    </location>
</feature>
<keyword evidence="1" id="KW-0812">Transmembrane</keyword>